<dbReference type="RefSeq" id="WP_219664438.1">
    <property type="nucleotide sequence ID" value="NZ_CP063064.1"/>
</dbReference>
<comment type="pathway">
    <text evidence="8 9">Porphyrin-containing compound metabolism; protoheme biosynthesis; protoheme from protoporphyrin-IX: step 1/1.</text>
</comment>
<feature type="binding site" evidence="8">
    <location>
        <position position="184"/>
    </location>
    <ligand>
        <name>Fe(2+)</name>
        <dbReference type="ChEBI" id="CHEBI:29033"/>
    </ligand>
</feature>
<keyword evidence="6 8" id="KW-0627">Porphyrin biosynthesis</keyword>
<accession>A0AAQ0ELF2</accession>
<keyword evidence="5 8" id="KW-0456">Lyase</keyword>
<keyword evidence="8" id="KW-0479">Metal-binding</keyword>
<dbReference type="NCBIfam" id="TIGR00109">
    <property type="entry name" value="hemH"/>
    <property type="match status" value="1"/>
</dbReference>
<sequence>MTTYLLANFGGPRTSREIFSFLQALLTDRDVTGGGVPSLLHKPLFSFIAKCRTRRVAQQYAYLGGGSPIFQDTELLARNLSQELQASVIPFHRYLPETHKNTLAALQESEGDIVGVPLFPHYTFAVTGSIIRFFLQHLPEKPLAWITHFGVHPQFISCMQGHIQDCLQAHRITAEDCFFLFSVHGLPMRHIRLGDPYAQQCQASFEALLGEKEGTLAFQSKFGIGAWLGPSTQEVCRSLSTKKRYIVIVPFGFVSDHIETLYEIDHLYVPMLLQRGYKVVRVPAVNASASWVSSLAAIVKSSPQETFLEPFVMP</sequence>
<organism evidence="10 11">
    <name type="scientific">Chlamydia suis</name>
    <dbReference type="NCBI Taxonomy" id="83559"/>
    <lineage>
        <taxon>Bacteria</taxon>
        <taxon>Pseudomonadati</taxon>
        <taxon>Chlamydiota</taxon>
        <taxon>Chlamydiia</taxon>
        <taxon>Chlamydiales</taxon>
        <taxon>Chlamydiaceae</taxon>
        <taxon>Chlamydia/Chlamydophila group</taxon>
        <taxon>Chlamydia</taxon>
    </lineage>
</organism>
<evidence type="ECO:0000256" key="4">
    <source>
        <dbReference type="ARBA" id="ARBA00023133"/>
    </source>
</evidence>
<dbReference type="AlphaFoldDB" id="A0AAQ0ELF2"/>
<evidence type="ECO:0000256" key="3">
    <source>
        <dbReference type="ARBA" id="ARBA00023004"/>
    </source>
</evidence>
<keyword evidence="2 8" id="KW-0963">Cytoplasm</keyword>
<keyword evidence="3 8" id="KW-0408">Iron</keyword>
<evidence type="ECO:0000256" key="1">
    <source>
        <dbReference type="ARBA" id="ARBA00007718"/>
    </source>
</evidence>
<evidence type="ECO:0000256" key="7">
    <source>
        <dbReference type="ARBA" id="ARBA00024536"/>
    </source>
</evidence>
<comment type="catalytic activity">
    <reaction evidence="7">
        <text>Fe-coproporphyrin III + 2 H(+) = coproporphyrin III + Fe(2+)</text>
        <dbReference type="Rhea" id="RHEA:49572"/>
        <dbReference type="ChEBI" id="CHEBI:15378"/>
        <dbReference type="ChEBI" id="CHEBI:29033"/>
        <dbReference type="ChEBI" id="CHEBI:68438"/>
        <dbReference type="ChEBI" id="CHEBI:131725"/>
        <dbReference type="EC" id="4.99.1.9"/>
    </reaction>
    <physiologicalReaction direction="right-to-left" evidence="7">
        <dbReference type="Rhea" id="RHEA:49574"/>
    </physiologicalReaction>
</comment>
<dbReference type="EC" id="4.98.1.1" evidence="8 9"/>
<gene>
    <name evidence="8" type="primary">hemH</name>
    <name evidence="10" type="ORF">INQ84_00425</name>
</gene>
<dbReference type="InterPro" id="IPR033659">
    <property type="entry name" value="Ferrochelatase_N"/>
</dbReference>
<dbReference type="CDD" id="cd03411">
    <property type="entry name" value="Ferrochelatase_N"/>
    <property type="match status" value="1"/>
</dbReference>
<evidence type="ECO:0000256" key="9">
    <source>
        <dbReference type="RuleBase" id="RU000607"/>
    </source>
</evidence>
<evidence type="ECO:0000313" key="11">
    <source>
        <dbReference type="Proteomes" id="UP000825134"/>
    </source>
</evidence>
<dbReference type="Gene3D" id="3.40.50.1400">
    <property type="match status" value="2"/>
</dbReference>
<dbReference type="InterPro" id="IPR033644">
    <property type="entry name" value="Ferrochelatase_C"/>
</dbReference>
<evidence type="ECO:0000256" key="8">
    <source>
        <dbReference type="HAMAP-Rule" id="MF_00323"/>
    </source>
</evidence>
<protein>
    <recommendedName>
        <fullName evidence="8 9">Ferrochelatase</fullName>
        <ecNumber evidence="8 9">4.98.1.1</ecNumber>
    </recommendedName>
    <alternativeName>
        <fullName evidence="8">Heme synthase</fullName>
    </alternativeName>
    <alternativeName>
        <fullName evidence="8">Protoheme ferro-lyase</fullName>
    </alternativeName>
</protein>
<dbReference type="InterPro" id="IPR019772">
    <property type="entry name" value="Ferrochelatase_AS"/>
</dbReference>
<feature type="binding site" evidence="8">
    <location>
        <position position="259"/>
    </location>
    <ligand>
        <name>Fe(2+)</name>
        <dbReference type="ChEBI" id="CHEBI:29033"/>
    </ligand>
</feature>
<dbReference type="GO" id="GO:0004325">
    <property type="term" value="F:ferrochelatase activity"/>
    <property type="evidence" value="ECO:0007669"/>
    <property type="project" value="UniProtKB-UniRule"/>
</dbReference>
<evidence type="ECO:0000256" key="6">
    <source>
        <dbReference type="ARBA" id="ARBA00023244"/>
    </source>
</evidence>
<evidence type="ECO:0000313" key="10">
    <source>
        <dbReference type="EMBL" id="QYC74472.1"/>
    </source>
</evidence>
<dbReference type="GO" id="GO:0005737">
    <property type="term" value="C:cytoplasm"/>
    <property type="evidence" value="ECO:0007669"/>
    <property type="project" value="UniProtKB-SubCell"/>
</dbReference>
<keyword evidence="4 8" id="KW-0350">Heme biosynthesis</keyword>
<dbReference type="GO" id="GO:0006783">
    <property type="term" value="P:heme biosynthetic process"/>
    <property type="evidence" value="ECO:0007669"/>
    <property type="project" value="UniProtKB-UniRule"/>
</dbReference>
<dbReference type="PANTHER" id="PTHR11108">
    <property type="entry name" value="FERROCHELATASE"/>
    <property type="match status" value="1"/>
</dbReference>
<dbReference type="PANTHER" id="PTHR11108:SF1">
    <property type="entry name" value="FERROCHELATASE, MITOCHONDRIAL"/>
    <property type="match status" value="1"/>
</dbReference>
<reference evidence="10" key="1">
    <citation type="journal article" date="2021" name="Front. Microbiol.">
        <title>Generation of Tetracycline and Rifamycin Resistant Chlamydia Suis Recombinants.</title>
        <authorList>
            <person name="Marti H."/>
            <person name="Bommana S."/>
            <person name="Read T.D."/>
            <person name="Pesch T."/>
            <person name="Prahauser B."/>
            <person name="Dean D."/>
            <person name="Borel N."/>
        </authorList>
    </citation>
    <scope>NUCLEOTIDE SEQUENCE</scope>
    <source>
        <strain evidence="10">208.1</strain>
    </source>
</reference>
<dbReference type="Pfam" id="PF00762">
    <property type="entry name" value="Ferrochelatase"/>
    <property type="match status" value="1"/>
</dbReference>
<comment type="function">
    <text evidence="8 9">Catalyzes the ferrous insertion into protoporphyrin IX.</text>
</comment>
<dbReference type="SUPFAM" id="SSF53800">
    <property type="entry name" value="Chelatase"/>
    <property type="match status" value="1"/>
</dbReference>
<dbReference type="EMBL" id="CP063185">
    <property type="protein sequence ID" value="QYC74472.1"/>
    <property type="molecule type" value="Genomic_DNA"/>
</dbReference>
<comment type="similarity">
    <text evidence="1 8 9">Belongs to the ferrochelatase family.</text>
</comment>
<dbReference type="PROSITE" id="PS00534">
    <property type="entry name" value="FERROCHELATASE"/>
    <property type="match status" value="1"/>
</dbReference>
<evidence type="ECO:0000256" key="5">
    <source>
        <dbReference type="ARBA" id="ARBA00023239"/>
    </source>
</evidence>
<dbReference type="Proteomes" id="UP000825134">
    <property type="component" value="Chromosome"/>
</dbReference>
<dbReference type="GO" id="GO:0046872">
    <property type="term" value="F:metal ion binding"/>
    <property type="evidence" value="ECO:0007669"/>
    <property type="project" value="UniProtKB-KW"/>
</dbReference>
<comment type="subcellular location">
    <subcellularLocation>
        <location evidence="8 9">Cytoplasm</location>
    </subcellularLocation>
</comment>
<dbReference type="CDD" id="cd00419">
    <property type="entry name" value="Ferrochelatase_C"/>
    <property type="match status" value="1"/>
</dbReference>
<comment type="catalytic activity">
    <reaction evidence="8 9">
        <text>heme b + 2 H(+) = protoporphyrin IX + Fe(2+)</text>
        <dbReference type="Rhea" id="RHEA:22584"/>
        <dbReference type="ChEBI" id="CHEBI:15378"/>
        <dbReference type="ChEBI" id="CHEBI:29033"/>
        <dbReference type="ChEBI" id="CHEBI:57306"/>
        <dbReference type="ChEBI" id="CHEBI:60344"/>
        <dbReference type="EC" id="4.98.1.1"/>
    </reaction>
</comment>
<dbReference type="InterPro" id="IPR001015">
    <property type="entry name" value="Ferrochelatase"/>
</dbReference>
<proteinExistence type="inferred from homology"/>
<name>A0AAQ0ELF2_9CHLA</name>
<dbReference type="HAMAP" id="MF_00323">
    <property type="entry name" value="Ferrochelatase"/>
    <property type="match status" value="1"/>
</dbReference>
<evidence type="ECO:0000256" key="2">
    <source>
        <dbReference type="ARBA" id="ARBA00022490"/>
    </source>
</evidence>